<organism evidence="7">
    <name type="scientific">Echinostoma caproni</name>
    <dbReference type="NCBI Taxonomy" id="27848"/>
    <lineage>
        <taxon>Eukaryota</taxon>
        <taxon>Metazoa</taxon>
        <taxon>Spiralia</taxon>
        <taxon>Lophotrochozoa</taxon>
        <taxon>Platyhelminthes</taxon>
        <taxon>Trematoda</taxon>
        <taxon>Digenea</taxon>
        <taxon>Plagiorchiida</taxon>
        <taxon>Echinostomata</taxon>
        <taxon>Echinostomatoidea</taxon>
        <taxon>Echinostomatidae</taxon>
        <taxon>Echinostoma</taxon>
    </lineage>
</organism>
<reference evidence="7" key="1">
    <citation type="submission" date="2016-06" db="UniProtKB">
        <authorList>
            <consortium name="WormBaseParasite"/>
        </authorList>
    </citation>
    <scope>IDENTIFICATION</scope>
</reference>
<dbReference type="PANTHER" id="PTHR10830:SF0">
    <property type="entry name" value="DOLICHYL-DIPHOSPHOOLIGOSACCHARIDE--PROTEIN GLYCOSYLTRANSFERASE 48 KDA SUBUNIT"/>
    <property type="match status" value="1"/>
</dbReference>
<evidence type="ECO:0000313" key="5">
    <source>
        <dbReference type="EMBL" id="VDP95149.1"/>
    </source>
</evidence>
<evidence type="ECO:0000313" key="7">
    <source>
        <dbReference type="WBParaSite" id="ECPE_0001787701-mRNA-1"/>
    </source>
</evidence>
<proteinExistence type="inferred from homology"/>
<feature type="signal peptide" evidence="3">
    <location>
        <begin position="1"/>
        <end position="17"/>
    </location>
</feature>
<dbReference type="Proteomes" id="UP000272942">
    <property type="component" value="Unassembled WGS sequence"/>
</dbReference>
<accession>A0A183BF47</accession>
<dbReference type="GO" id="GO:0018279">
    <property type="term" value="P:protein N-linked glycosylation via asparagine"/>
    <property type="evidence" value="ECO:0007669"/>
    <property type="project" value="UniProtKB-UniRule"/>
</dbReference>
<evidence type="ECO:0000256" key="1">
    <source>
        <dbReference type="ARBA" id="ARBA00004115"/>
    </source>
</evidence>
<dbReference type="PANTHER" id="PTHR10830">
    <property type="entry name" value="DOLICHYL-DIPHOSPHOOLIGOSACCHARIDE--PROTEIN GLYCOSYLTRANSFERASE 48 KDA SUBUNIT"/>
    <property type="match status" value="1"/>
</dbReference>
<comment type="similarity">
    <text evidence="3">Belongs to the DDOST 48 kDa subunit family.</text>
</comment>
<dbReference type="UniPathway" id="UPA00378"/>
<dbReference type="EMBL" id="UZAN01071991">
    <property type="protein sequence ID" value="VDP95149.1"/>
    <property type="molecule type" value="Genomic_DNA"/>
</dbReference>
<dbReference type="AlphaFoldDB" id="A0A183BF47"/>
<dbReference type="WBParaSite" id="ECPE_0001787701-mRNA-1">
    <property type="protein sequence ID" value="ECPE_0001787701-mRNA-1"/>
    <property type="gene ID" value="ECPE_0001787701"/>
</dbReference>
<evidence type="ECO:0000256" key="3">
    <source>
        <dbReference type="RuleBase" id="RU361142"/>
    </source>
</evidence>
<keyword evidence="6" id="KW-1185">Reference proteome</keyword>
<feature type="chain" id="PRO_5043073769" description="Dolichyl-diphosphooligosaccharide--protein glycosyltransferase 48 kDa subunit" evidence="3">
    <location>
        <begin position="18"/>
        <end position="312"/>
    </location>
</feature>
<keyword evidence="3" id="KW-0256">Endoplasmic reticulum</keyword>
<evidence type="ECO:0000313" key="6">
    <source>
        <dbReference type="Proteomes" id="UP000272942"/>
    </source>
</evidence>
<protein>
    <recommendedName>
        <fullName evidence="2 3">Dolichyl-diphosphooligosaccharide--protein glycosyltransferase 48 kDa subunit</fullName>
        <shortName evidence="3">Oligosaccharyl transferase 48 kDa subunit</shortName>
    </recommendedName>
</protein>
<gene>
    <name evidence="5" type="ORF">ECPE_LOCUS17829</name>
</gene>
<evidence type="ECO:0000259" key="4">
    <source>
        <dbReference type="Pfam" id="PF03345"/>
    </source>
</evidence>
<sequence length="312" mass="34245">MLYKTVCLFLFVALCASGDTYDPQKNVLILTENVWIKESHSLFIKQLTERGFQPTVRVADDPSLTLTKYGEYLYRHVILLAPSVNEFGGSLSVKELVKFIDEGGNVVVTGSSDIGEAIRDLGSECGVEFDESGTAVIDHFNYDVADDGTHTKIVVSPKNLIKSSVIVGSENKNDFLYRGVGISSDPTNPLLVNILQADRTAYSYSTSKSVIDYPNTVGTNTHLIVALQARNNARVLFLGSLDFLSNEFFRSSTKAAISEVICKVDTDRPILGEGKTPLLSVQLYHPMSPTNQLQHISDPNLGAKHLPFLILL</sequence>
<dbReference type="InterPro" id="IPR055457">
    <property type="entry name" value="OST48_N"/>
</dbReference>
<dbReference type="Pfam" id="PF03345">
    <property type="entry name" value="OST48_N"/>
    <property type="match status" value="1"/>
</dbReference>
<feature type="domain" description="OST48 N-terminal" evidence="4">
    <location>
        <begin position="26"/>
        <end position="255"/>
    </location>
</feature>
<keyword evidence="3" id="KW-0732">Signal</keyword>
<dbReference type="GO" id="GO:0008250">
    <property type="term" value="C:oligosaccharyltransferase complex"/>
    <property type="evidence" value="ECO:0007669"/>
    <property type="project" value="TreeGrafter"/>
</dbReference>
<comment type="pathway">
    <text evidence="3">Protein modification; protein glycosylation.</text>
</comment>
<comment type="subunit">
    <text evidence="3">Component of the oligosaccharyltransferase (OST) complex.</text>
</comment>
<name>A0A183BF47_9TREM</name>
<evidence type="ECO:0000256" key="2">
    <source>
        <dbReference type="ARBA" id="ARBA00013350"/>
    </source>
</evidence>
<dbReference type="OrthoDB" id="29105at2759"/>
<comment type="subcellular location">
    <subcellularLocation>
        <location evidence="1 3">Endoplasmic reticulum membrane</location>
        <topology evidence="1 3">Single-pass type I membrane protein</topology>
    </subcellularLocation>
</comment>
<dbReference type="InterPro" id="IPR005013">
    <property type="entry name" value="DDOST_48_kDa_subunit"/>
</dbReference>
<comment type="function">
    <text evidence="3">Subunit of the oligosaccharyl transferase (OST) complex that catalyzes the initial transfer of a defined glycan (Glc(3)Man(9)GlcNAc(2) in eukaryotes) from the lipid carrier dolichol-pyrophosphate to an asparagine residue within an Asn-X-Ser/Thr consensus motif in nascent polypeptide chains, the first step in protein N-glycosylation. N-glycosylation occurs cotranslationally and the complex associates with the Sec61 complex at the channel-forming translocon complex that mediates protein translocation across the endoplasmic reticulum (ER).</text>
</comment>
<reference evidence="5 6" key="2">
    <citation type="submission" date="2018-11" db="EMBL/GenBank/DDBJ databases">
        <authorList>
            <consortium name="Pathogen Informatics"/>
        </authorList>
    </citation>
    <scope>NUCLEOTIDE SEQUENCE [LARGE SCALE GENOMIC DNA]</scope>
    <source>
        <strain evidence="5 6">Egypt</strain>
    </source>
</reference>